<evidence type="ECO:0000313" key="2">
    <source>
        <dbReference type="EMBL" id="KAI5081280.1"/>
    </source>
</evidence>
<gene>
    <name evidence="2" type="ORF">GOP47_0004463</name>
</gene>
<accession>A0A9D4ZQD1</accession>
<dbReference type="EMBL" id="JABFUD020000004">
    <property type="protein sequence ID" value="KAI5081280.1"/>
    <property type="molecule type" value="Genomic_DNA"/>
</dbReference>
<reference evidence="2" key="1">
    <citation type="submission" date="2021-01" db="EMBL/GenBank/DDBJ databases">
        <title>Adiantum capillus-veneris genome.</title>
        <authorList>
            <person name="Fang Y."/>
            <person name="Liao Q."/>
        </authorList>
    </citation>
    <scope>NUCLEOTIDE SEQUENCE</scope>
    <source>
        <strain evidence="2">H3</strain>
        <tissue evidence="2">Leaf</tissue>
    </source>
</reference>
<organism evidence="2 3">
    <name type="scientific">Adiantum capillus-veneris</name>
    <name type="common">Maidenhair fern</name>
    <dbReference type="NCBI Taxonomy" id="13818"/>
    <lineage>
        <taxon>Eukaryota</taxon>
        <taxon>Viridiplantae</taxon>
        <taxon>Streptophyta</taxon>
        <taxon>Embryophyta</taxon>
        <taxon>Tracheophyta</taxon>
        <taxon>Polypodiopsida</taxon>
        <taxon>Polypodiidae</taxon>
        <taxon>Polypodiales</taxon>
        <taxon>Pteridineae</taxon>
        <taxon>Pteridaceae</taxon>
        <taxon>Vittarioideae</taxon>
        <taxon>Adiantum</taxon>
    </lineage>
</organism>
<evidence type="ECO:0000313" key="3">
    <source>
        <dbReference type="Proteomes" id="UP000886520"/>
    </source>
</evidence>
<comment type="caution">
    <text evidence="2">The sequence shown here is derived from an EMBL/GenBank/DDBJ whole genome shotgun (WGS) entry which is preliminary data.</text>
</comment>
<feature type="region of interest" description="Disordered" evidence="1">
    <location>
        <begin position="1"/>
        <end position="33"/>
    </location>
</feature>
<dbReference type="AlphaFoldDB" id="A0A9D4ZQD1"/>
<evidence type="ECO:0000256" key="1">
    <source>
        <dbReference type="SAM" id="MobiDB-lite"/>
    </source>
</evidence>
<sequence length="113" mass="12651">MSGHSQSALGARPQRLYDEQEQQQDMMRSDAASHRLAGAAAATHYQQPLKSYSLFKLLKDLAARLDPPPLSQLAEELLILPLKIVLAARLAVLRRALRPLRILSIMLQVEELQ</sequence>
<proteinExistence type="predicted"/>
<protein>
    <submittedName>
        <fullName evidence="2">Uncharacterized protein</fullName>
    </submittedName>
</protein>
<name>A0A9D4ZQD1_ADICA</name>
<keyword evidence="3" id="KW-1185">Reference proteome</keyword>
<dbReference type="Proteomes" id="UP000886520">
    <property type="component" value="Chromosome 4"/>
</dbReference>